<feature type="domain" description="Lipocalin-like" evidence="1">
    <location>
        <begin position="32"/>
        <end position="124"/>
    </location>
</feature>
<proteinExistence type="predicted"/>
<dbReference type="Proteomes" id="UP001184861">
    <property type="component" value="Unassembled WGS sequence"/>
</dbReference>
<evidence type="ECO:0000313" key="3">
    <source>
        <dbReference type="Proteomes" id="UP001184861"/>
    </source>
</evidence>
<dbReference type="Pfam" id="PF13648">
    <property type="entry name" value="Lipocalin_4"/>
    <property type="match status" value="1"/>
</dbReference>
<dbReference type="PROSITE" id="PS51257">
    <property type="entry name" value="PROKAR_LIPOPROTEIN"/>
    <property type="match status" value="1"/>
</dbReference>
<reference evidence="2" key="1">
    <citation type="submission" date="2023-07" db="EMBL/GenBank/DDBJ databases">
        <title>Sorghum-associated microbial communities from plants grown in Nebraska, USA.</title>
        <authorList>
            <person name="Schachtman D."/>
        </authorList>
    </citation>
    <scope>NUCLEOTIDE SEQUENCE</scope>
    <source>
        <strain evidence="2">DS2360</strain>
    </source>
</reference>
<name>A0AAE4C2X9_9FLAO</name>
<accession>A0AAE4C2X9</accession>
<comment type="caution">
    <text evidence="2">The sequence shown here is derived from an EMBL/GenBank/DDBJ whole genome shotgun (WGS) entry which is preliminary data.</text>
</comment>
<dbReference type="EMBL" id="JAVDQY010000004">
    <property type="protein sequence ID" value="MDR6528016.1"/>
    <property type="molecule type" value="Genomic_DNA"/>
</dbReference>
<protein>
    <recommendedName>
        <fullName evidence="1">Lipocalin-like domain-containing protein</fullName>
    </recommendedName>
</protein>
<dbReference type="InterPro" id="IPR024311">
    <property type="entry name" value="Lipocalin-like"/>
</dbReference>
<dbReference type="RefSeq" id="WP_309947343.1">
    <property type="nucleotide sequence ID" value="NZ_JAVDQY010000004.1"/>
</dbReference>
<dbReference type="AlphaFoldDB" id="A0AAE4C2X9"/>
<organism evidence="2 3">
    <name type="scientific">Chryseobacterium rhizosphaerae</name>
    <dbReference type="NCBI Taxonomy" id="395937"/>
    <lineage>
        <taxon>Bacteria</taxon>
        <taxon>Pseudomonadati</taxon>
        <taxon>Bacteroidota</taxon>
        <taxon>Flavobacteriia</taxon>
        <taxon>Flavobacteriales</taxon>
        <taxon>Weeksellaceae</taxon>
        <taxon>Chryseobacterium group</taxon>
        <taxon>Chryseobacterium</taxon>
    </lineage>
</organism>
<sequence length="149" mass="17187">MKKIFLSFTVFSVIGSCNTDNDNNNEQEISPIIGTWNQYKGEEHTSFNNKVKVHYPEGCESENTFEFNQTHLNTVGYALSKGACVPSEAYNTQYTYDKTSKKLWYKDNNSNAVIVSKLTPTEMVTEDRTEDRDDDGIKDLVIRYFRKIK</sequence>
<gene>
    <name evidence="2" type="ORF">J2787_003435</name>
</gene>
<evidence type="ECO:0000259" key="1">
    <source>
        <dbReference type="Pfam" id="PF13648"/>
    </source>
</evidence>
<evidence type="ECO:0000313" key="2">
    <source>
        <dbReference type="EMBL" id="MDR6528016.1"/>
    </source>
</evidence>